<evidence type="ECO:0000313" key="2">
    <source>
        <dbReference type="EMBL" id="CAH0370490.1"/>
    </source>
</evidence>
<proteinExistence type="predicted"/>
<gene>
    <name evidence="2" type="ORF">PECAL_3P03840</name>
</gene>
<evidence type="ECO:0000256" key="1">
    <source>
        <dbReference type="SAM" id="MobiDB-lite"/>
    </source>
</evidence>
<protein>
    <submittedName>
        <fullName evidence="2">Uncharacterized protein</fullName>
    </submittedName>
</protein>
<keyword evidence="3" id="KW-1185">Reference proteome</keyword>
<dbReference type="OrthoDB" id="78449at2759"/>
<accession>A0A8J2SEE4</accession>
<evidence type="ECO:0000313" key="3">
    <source>
        <dbReference type="Proteomes" id="UP000789595"/>
    </source>
</evidence>
<sequence length="566" mass="61104">MAAPAPLGDVTASRDAATNAMASETTEAAAAAVLKPQPSTEDAVRAAAAAPAPSLPAAAPPEATPDWWPPVDHAAPAPAPAVPDPFTTVCMQPAFDADGVECDTAACEDLDITATLLGPWNGRLPTKEDGVHQFGCSYDGALLDAWVKQPSPCCAAAAVAGAINGLSGLHRHDDNALGPLDVLAAMRGVLRDLVESKIASFERKLGADLAPVLDAVASRVSSDGRKFGISLKKDKETGVDGKYLLACVRLEVEARAEACRRAVQRQRALELGEEVSEEEEEAPALAFCRLWELYEELNEKKRKLAEEAGEDDESSDESDEDEEPDEDLPKKTKPARPRQRIAAARKAAKPWNWKNELGEILRKADGVAKTCASRPSTAPFGNWGLIKGAQRLREDARRAAREAEVQALIEDADDATAPVSSNEDERQLPTRTSLGFLGLPQDTLFGCPKAPPTHVVISLLAGGGRAKIPIPLKRDDSDEVIERQWGKLSAAFNRPDASLIFHLKNHYALIYALREWTSDGKRVRQLLCARKGQRPSAWVDWLEARETILGWAGYKLMVAERCSLFS</sequence>
<reference evidence="2" key="1">
    <citation type="submission" date="2021-11" db="EMBL/GenBank/DDBJ databases">
        <authorList>
            <consortium name="Genoscope - CEA"/>
            <person name="William W."/>
        </authorList>
    </citation>
    <scope>NUCLEOTIDE SEQUENCE</scope>
</reference>
<feature type="region of interest" description="Disordered" evidence="1">
    <location>
        <begin position="304"/>
        <end position="347"/>
    </location>
</feature>
<feature type="compositionally biased region" description="Acidic residues" evidence="1">
    <location>
        <begin position="307"/>
        <end position="326"/>
    </location>
</feature>
<feature type="region of interest" description="Disordered" evidence="1">
    <location>
        <begin position="36"/>
        <end position="80"/>
    </location>
</feature>
<feature type="region of interest" description="Disordered" evidence="1">
    <location>
        <begin position="1"/>
        <end position="23"/>
    </location>
</feature>
<comment type="caution">
    <text evidence="2">The sequence shown here is derived from an EMBL/GenBank/DDBJ whole genome shotgun (WGS) entry which is preliminary data.</text>
</comment>
<dbReference type="Proteomes" id="UP000789595">
    <property type="component" value="Unassembled WGS sequence"/>
</dbReference>
<feature type="compositionally biased region" description="Low complexity" evidence="1">
    <location>
        <begin position="39"/>
        <end position="57"/>
    </location>
</feature>
<organism evidence="2 3">
    <name type="scientific">Pelagomonas calceolata</name>
    <dbReference type="NCBI Taxonomy" id="35677"/>
    <lineage>
        <taxon>Eukaryota</taxon>
        <taxon>Sar</taxon>
        <taxon>Stramenopiles</taxon>
        <taxon>Ochrophyta</taxon>
        <taxon>Pelagophyceae</taxon>
        <taxon>Pelagomonadales</taxon>
        <taxon>Pelagomonadaceae</taxon>
        <taxon>Pelagomonas</taxon>
    </lineage>
</organism>
<feature type="compositionally biased region" description="Low complexity" evidence="1">
    <location>
        <begin position="64"/>
        <end position="76"/>
    </location>
</feature>
<dbReference type="EMBL" id="CAKKNE010000003">
    <property type="protein sequence ID" value="CAH0370490.1"/>
    <property type="molecule type" value="Genomic_DNA"/>
</dbReference>
<name>A0A8J2SEE4_9STRA</name>
<dbReference type="AlphaFoldDB" id="A0A8J2SEE4"/>